<comment type="similarity">
    <text evidence="1">Belongs to the DinB family.</text>
</comment>
<name>A0ABV7YV93_9BACT</name>
<dbReference type="Pfam" id="PF05163">
    <property type="entry name" value="DinB"/>
    <property type="match status" value="1"/>
</dbReference>
<evidence type="ECO:0000256" key="2">
    <source>
        <dbReference type="ARBA" id="ARBA00022723"/>
    </source>
</evidence>
<feature type="coiled-coil region" evidence="3">
    <location>
        <begin position="77"/>
        <end position="104"/>
    </location>
</feature>
<reference evidence="5" key="1">
    <citation type="journal article" date="2019" name="Int. J. Syst. Evol. Microbiol.">
        <title>The Global Catalogue of Microorganisms (GCM) 10K type strain sequencing project: providing services to taxonomists for standard genome sequencing and annotation.</title>
        <authorList>
            <consortium name="The Broad Institute Genomics Platform"/>
            <consortium name="The Broad Institute Genome Sequencing Center for Infectious Disease"/>
            <person name="Wu L."/>
            <person name="Ma J."/>
        </authorList>
    </citation>
    <scope>NUCLEOTIDE SEQUENCE [LARGE SCALE GENOMIC DNA]</scope>
    <source>
        <strain evidence="5">CECT 7956</strain>
    </source>
</reference>
<evidence type="ECO:0000313" key="4">
    <source>
        <dbReference type="EMBL" id="MFC3811094.1"/>
    </source>
</evidence>
<proteinExistence type="inferred from homology"/>
<sequence>MITFIEAFKKELENEAVQTKRMLAIVPADKMDWRPHPKSMDIRTLATHLAEIPQMISMGLTKDKWDFAEPTEPAAVINTTEELLTRFEESLAEARIALDESTDDILQQPWVMCSGDQVWLTLEKWETFRHAMGQNAHHRAQLQVCLRLLDIPVPGPYGPSADEMG</sequence>
<dbReference type="EMBL" id="JBHRYQ010000001">
    <property type="protein sequence ID" value="MFC3811094.1"/>
    <property type="molecule type" value="Genomic_DNA"/>
</dbReference>
<keyword evidence="3" id="KW-0175">Coiled coil</keyword>
<evidence type="ECO:0000256" key="1">
    <source>
        <dbReference type="ARBA" id="ARBA00008635"/>
    </source>
</evidence>
<dbReference type="SUPFAM" id="SSF109854">
    <property type="entry name" value="DinB/YfiT-like putative metalloenzymes"/>
    <property type="match status" value="1"/>
</dbReference>
<dbReference type="Proteomes" id="UP001595616">
    <property type="component" value="Unassembled WGS sequence"/>
</dbReference>
<protein>
    <submittedName>
        <fullName evidence="4">DinB family protein</fullName>
    </submittedName>
</protein>
<keyword evidence="2" id="KW-0479">Metal-binding</keyword>
<evidence type="ECO:0000256" key="3">
    <source>
        <dbReference type="SAM" id="Coils"/>
    </source>
</evidence>
<dbReference type="InterPro" id="IPR007837">
    <property type="entry name" value="DinB"/>
</dbReference>
<gene>
    <name evidence="4" type="ORF">ACFOOI_10545</name>
</gene>
<dbReference type="InterPro" id="IPR034660">
    <property type="entry name" value="DinB/YfiT-like"/>
</dbReference>
<evidence type="ECO:0000313" key="5">
    <source>
        <dbReference type="Proteomes" id="UP001595616"/>
    </source>
</evidence>
<keyword evidence="5" id="KW-1185">Reference proteome</keyword>
<dbReference type="Gene3D" id="1.20.120.450">
    <property type="entry name" value="dinb family like domain"/>
    <property type="match status" value="1"/>
</dbReference>
<organism evidence="4 5">
    <name type="scientific">Lacihabitans lacunae</name>
    <dbReference type="NCBI Taxonomy" id="1028214"/>
    <lineage>
        <taxon>Bacteria</taxon>
        <taxon>Pseudomonadati</taxon>
        <taxon>Bacteroidota</taxon>
        <taxon>Cytophagia</taxon>
        <taxon>Cytophagales</taxon>
        <taxon>Leadbetterellaceae</taxon>
        <taxon>Lacihabitans</taxon>
    </lineage>
</organism>
<dbReference type="RefSeq" id="WP_379837793.1">
    <property type="nucleotide sequence ID" value="NZ_JBHRYQ010000001.1"/>
</dbReference>
<comment type="caution">
    <text evidence="4">The sequence shown here is derived from an EMBL/GenBank/DDBJ whole genome shotgun (WGS) entry which is preliminary data.</text>
</comment>
<accession>A0ABV7YV93</accession>